<dbReference type="SUPFAM" id="SSF103612">
    <property type="entry name" value="SBT domain"/>
    <property type="match status" value="1"/>
</dbReference>
<dbReference type="FunFam" id="4.10.1100.10:FF:000001">
    <property type="entry name" value="Squamosa promoter-binding-like protein 14"/>
    <property type="match status" value="1"/>
</dbReference>
<keyword evidence="8" id="KW-0539">Nucleus</keyword>
<dbReference type="GO" id="GO:0005634">
    <property type="term" value="C:nucleus"/>
    <property type="evidence" value="ECO:0007669"/>
    <property type="project" value="UniProtKB-SubCell"/>
</dbReference>
<evidence type="ECO:0000313" key="14">
    <source>
        <dbReference type="Proteomes" id="UP001632038"/>
    </source>
</evidence>
<dbReference type="GO" id="GO:0008270">
    <property type="term" value="F:zinc ion binding"/>
    <property type="evidence" value="ECO:0007669"/>
    <property type="project" value="UniProtKB-KW"/>
</dbReference>
<keyword evidence="4" id="KW-0862">Zinc</keyword>
<comment type="caution">
    <text evidence="13">The sequence shown here is derived from an EMBL/GenBank/DDBJ whole genome shotgun (WGS) entry which is preliminary data.</text>
</comment>
<keyword evidence="3 10" id="KW-0863">Zinc-finger</keyword>
<dbReference type="Gene3D" id="4.10.1100.10">
    <property type="entry name" value="Transcription factor, SBP-box domain"/>
    <property type="match status" value="1"/>
</dbReference>
<dbReference type="PANTHER" id="PTHR31251">
    <property type="entry name" value="SQUAMOSA PROMOTER-BINDING-LIKE PROTEIN 4"/>
    <property type="match status" value="1"/>
</dbReference>
<feature type="compositionally biased region" description="Low complexity" evidence="11">
    <location>
        <begin position="369"/>
        <end position="382"/>
    </location>
</feature>
<feature type="region of interest" description="Disordered" evidence="11">
    <location>
        <begin position="353"/>
        <end position="385"/>
    </location>
</feature>
<keyword evidence="14" id="KW-1185">Reference proteome</keyword>
<evidence type="ECO:0000256" key="11">
    <source>
        <dbReference type="SAM" id="MobiDB-lite"/>
    </source>
</evidence>
<evidence type="ECO:0000256" key="5">
    <source>
        <dbReference type="ARBA" id="ARBA00023015"/>
    </source>
</evidence>
<keyword evidence="6" id="KW-0238">DNA-binding</keyword>
<feature type="region of interest" description="Disordered" evidence="11">
    <location>
        <begin position="297"/>
        <end position="321"/>
    </location>
</feature>
<evidence type="ECO:0000256" key="9">
    <source>
        <dbReference type="ARBA" id="ARBA00056472"/>
    </source>
</evidence>
<gene>
    <name evidence="13" type="ORF">CASFOL_030197</name>
</gene>
<dbReference type="PROSITE" id="PS51141">
    <property type="entry name" value="ZF_SBP"/>
    <property type="match status" value="1"/>
</dbReference>
<dbReference type="PANTHER" id="PTHR31251:SF86">
    <property type="entry name" value="SQUAMOSA PROMOTER-BINDING-LIKE PROTEIN 1"/>
    <property type="match status" value="1"/>
</dbReference>
<dbReference type="AlphaFoldDB" id="A0ABD3CA26"/>
<feature type="domain" description="SBP-type" evidence="12">
    <location>
        <begin position="134"/>
        <end position="211"/>
    </location>
</feature>
<evidence type="ECO:0000256" key="7">
    <source>
        <dbReference type="ARBA" id="ARBA00023163"/>
    </source>
</evidence>
<dbReference type="InterPro" id="IPR044817">
    <property type="entry name" value="SBP-like"/>
</dbReference>
<name>A0ABD3CA26_9LAMI</name>
<evidence type="ECO:0000313" key="13">
    <source>
        <dbReference type="EMBL" id="KAL3626648.1"/>
    </source>
</evidence>
<dbReference type="GO" id="GO:0003677">
    <property type="term" value="F:DNA binding"/>
    <property type="evidence" value="ECO:0007669"/>
    <property type="project" value="UniProtKB-KW"/>
</dbReference>
<dbReference type="Proteomes" id="UP001632038">
    <property type="component" value="Unassembled WGS sequence"/>
</dbReference>
<dbReference type="InterPro" id="IPR036893">
    <property type="entry name" value="SBP_sf"/>
</dbReference>
<sequence>METSFGGKLHNFYGPEVGKKKISMEWDLNDWRWDGDLFMATPLNPAPSDCKSRQLFLMNNGVGPASNCFESGSDEATMVRENRDLEKRRRVEETGSLNLKLGGQVYPVVDGEEEDVQGRSGKKIRVASGAVSSRAVCQVDDCKVDLNSAKDYHRRHKVCDVHSKATTALVGNVMQRFCQQCSRFHVLKEFDEGKRSCRRRLAGHNKRRRKTHPENVVNTAIQNDERGFHSFFHHGFAANSSDQSKDQDLLSHLLSNLANLAATTTNERNGAAVSQGLQNVGTAGPVVNIPPTASVSQPASLFPTNSIKEQPSDPTVGKRTKLNNIDLNNVYDGSQDCAEENLGNNMTSSAAGPLWLYPDSQRSSPPQISGNSGSTSTSTSSGEAQSRTDRIVFKLFGKDPSDFPLVLRKQILDWLSSTPTDIESYIRPGCVILTIYLRMDKSNWDELYCDLASSLSRLFNLYTDPFWSTGWIYARVQNRVTFMYNGQVVLDTPLPVKHDRNCRISSIKPIAVTVSENVQFSVKGFNLSRSTLRLLCTLEGKYLVQENCADSFIEHDELQSFSFSCVIPNTVGRGFIEVEDNGFSSSFFPFIVAEKDVCSEICTLESIFDDTNNKLSETRNQALEFIHEMGWLLHRARFKIRFLGETNGVASDLSLFSFQRFRWLAEFSIDHDWCAVVKKLLNILFDDHVETVDSKFVDNISLLLHRAVKRNCSSMVELLLNYRAYRDDYYLFRPDAVGPGELTPLHVAACLDNCNDVVDALTQDPGSVGIKAWKTARDSSGLTPHDYAHMRGHNSYNDLVQKKLDTMKSEDGHVVVDIFEQKTGKSSSKLGALEIGGVECGQCAVKRLSFGKCSSRASVRLYRPAMLSMVAIAAVCVCTALLFKSSPYVHPSLGPFRWELLKYGSQ</sequence>
<organism evidence="13 14">
    <name type="scientific">Castilleja foliolosa</name>
    <dbReference type="NCBI Taxonomy" id="1961234"/>
    <lineage>
        <taxon>Eukaryota</taxon>
        <taxon>Viridiplantae</taxon>
        <taxon>Streptophyta</taxon>
        <taxon>Embryophyta</taxon>
        <taxon>Tracheophyta</taxon>
        <taxon>Spermatophyta</taxon>
        <taxon>Magnoliopsida</taxon>
        <taxon>eudicotyledons</taxon>
        <taxon>Gunneridae</taxon>
        <taxon>Pentapetalae</taxon>
        <taxon>asterids</taxon>
        <taxon>lamiids</taxon>
        <taxon>Lamiales</taxon>
        <taxon>Orobanchaceae</taxon>
        <taxon>Pedicularideae</taxon>
        <taxon>Castillejinae</taxon>
        <taxon>Castilleja</taxon>
    </lineage>
</organism>
<evidence type="ECO:0000256" key="3">
    <source>
        <dbReference type="ARBA" id="ARBA00022771"/>
    </source>
</evidence>
<dbReference type="Pfam" id="PF26102">
    <property type="entry name" value="Ig_SPL7"/>
    <property type="match status" value="1"/>
</dbReference>
<accession>A0ABD3CA26</accession>
<dbReference type="EMBL" id="JAVIJP010000047">
    <property type="protein sequence ID" value="KAL3626648.1"/>
    <property type="molecule type" value="Genomic_DNA"/>
</dbReference>
<evidence type="ECO:0000256" key="1">
    <source>
        <dbReference type="ARBA" id="ARBA00004123"/>
    </source>
</evidence>
<evidence type="ECO:0000256" key="6">
    <source>
        <dbReference type="ARBA" id="ARBA00023125"/>
    </source>
</evidence>
<comment type="function">
    <text evidence="9">Probable transcriptional factor. Binds to the promoter of the SQUAMOSA gene.</text>
</comment>
<comment type="subcellular location">
    <subcellularLocation>
        <location evidence="1">Nucleus</location>
    </subcellularLocation>
</comment>
<dbReference type="Pfam" id="PF03110">
    <property type="entry name" value="SBP"/>
    <property type="match status" value="1"/>
</dbReference>
<dbReference type="InterPro" id="IPR036770">
    <property type="entry name" value="Ankyrin_rpt-contain_sf"/>
</dbReference>
<evidence type="ECO:0000259" key="12">
    <source>
        <dbReference type="PROSITE" id="PS51141"/>
    </source>
</evidence>
<evidence type="ECO:0000256" key="2">
    <source>
        <dbReference type="ARBA" id="ARBA00022723"/>
    </source>
</evidence>
<dbReference type="Gene3D" id="1.25.40.20">
    <property type="entry name" value="Ankyrin repeat-containing domain"/>
    <property type="match status" value="1"/>
</dbReference>
<keyword evidence="2" id="KW-0479">Metal-binding</keyword>
<evidence type="ECO:0000256" key="8">
    <source>
        <dbReference type="ARBA" id="ARBA00023242"/>
    </source>
</evidence>
<evidence type="ECO:0000256" key="10">
    <source>
        <dbReference type="PROSITE-ProRule" id="PRU00470"/>
    </source>
</evidence>
<reference evidence="14" key="1">
    <citation type="journal article" date="2024" name="IScience">
        <title>Strigolactones Initiate the Formation of Haustorium-like Structures in Castilleja.</title>
        <authorList>
            <person name="Buerger M."/>
            <person name="Peterson D."/>
            <person name="Chory J."/>
        </authorList>
    </citation>
    <scope>NUCLEOTIDE SEQUENCE [LARGE SCALE GENOMIC DNA]</scope>
</reference>
<protein>
    <recommendedName>
        <fullName evidence="12">SBP-type domain-containing protein</fullName>
    </recommendedName>
</protein>
<dbReference type="InterPro" id="IPR004333">
    <property type="entry name" value="SBP_dom"/>
</dbReference>
<keyword evidence="5" id="KW-0805">Transcription regulation</keyword>
<evidence type="ECO:0000256" key="4">
    <source>
        <dbReference type="ARBA" id="ARBA00022833"/>
    </source>
</evidence>
<proteinExistence type="predicted"/>
<keyword evidence="7" id="KW-0804">Transcription</keyword>
<dbReference type="SUPFAM" id="SSF48403">
    <property type="entry name" value="Ankyrin repeat"/>
    <property type="match status" value="1"/>
</dbReference>
<feature type="compositionally biased region" description="Polar residues" evidence="11">
    <location>
        <begin position="297"/>
        <end position="313"/>
    </location>
</feature>